<protein>
    <submittedName>
        <fullName evidence="6">DNA-binding transcriptional LysR family regulator</fullName>
    </submittedName>
</protein>
<comment type="caution">
    <text evidence="6">The sequence shown here is derived from an EMBL/GenBank/DDBJ whole genome shotgun (WGS) entry which is preliminary data.</text>
</comment>
<dbReference type="Proteomes" id="UP001549321">
    <property type="component" value="Unassembled WGS sequence"/>
</dbReference>
<dbReference type="RefSeq" id="WP_354552556.1">
    <property type="nucleotide sequence ID" value="NZ_JBEPSM010000002.1"/>
</dbReference>
<dbReference type="InterPro" id="IPR000847">
    <property type="entry name" value="LysR_HTH_N"/>
</dbReference>
<sequence>MRHLQTFLMIEAVARAGSMRKAAEDMNITASALVRRINRLEDEFGAELFERLPGGVRLNSAGELLLHHYRATRSDLLRVQGQVADLSGERRGHVSIACSQALLPYFLPQEIARYRADHPGVTFSVHVRDRAQAEQDLASYSSDLALVFEPVYLVDFEVLHVIPQPVHVVMRADHPLAAKSEIRLRECLDVPHIAPSTKFGVRHLLDFAARRGSRRVSPVVETESFDMIRHYVRHENVIGFQIGIGLRDPGDGSLVFRPIAERDLPAGNLILGQMRGRALPVASARFAVQLATSLKDYAAAGRY</sequence>
<dbReference type="PROSITE" id="PS50931">
    <property type="entry name" value="HTH_LYSR"/>
    <property type="match status" value="1"/>
</dbReference>
<gene>
    <name evidence="6" type="ORF">ABIE08_003236</name>
</gene>
<keyword evidence="3 6" id="KW-0238">DNA-binding</keyword>
<dbReference type="EMBL" id="JBEPSM010000002">
    <property type="protein sequence ID" value="MET4635290.1"/>
    <property type="molecule type" value="Genomic_DNA"/>
</dbReference>
<keyword evidence="7" id="KW-1185">Reference proteome</keyword>
<organism evidence="6 7">
    <name type="scientific">Kaistia defluvii</name>
    <dbReference type="NCBI Taxonomy" id="410841"/>
    <lineage>
        <taxon>Bacteria</taxon>
        <taxon>Pseudomonadati</taxon>
        <taxon>Pseudomonadota</taxon>
        <taxon>Alphaproteobacteria</taxon>
        <taxon>Hyphomicrobiales</taxon>
        <taxon>Kaistiaceae</taxon>
        <taxon>Kaistia</taxon>
    </lineage>
</organism>
<evidence type="ECO:0000259" key="5">
    <source>
        <dbReference type="PROSITE" id="PS50931"/>
    </source>
</evidence>
<evidence type="ECO:0000313" key="6">
    <source>
        <dbReference type="EMBL" id="MET4635290.1"/>
    </source>
</evidence>
<dbReference type="PANTHER" id="PTHR30419">
    <property type="entry name" value="HTH-TYPE TRANSCRIPTIONAL REGULATOR YBHD"/>
    <property type="match status" value="1"/>
</dbReference>
<dbReference type="InterPro" id="IPR036390">
    <property type="entry name" value="WH_DNA-bd_sf"/>
</dbReference>
<feature type="domain" description="HTH lysR-type" evidence="5">
    <location>
        <begin position="1"/>
        <end position="59"/>
    </location>
</feature>
<dbReference type="InterPro" id="IPR050950">
    <property type="entry name" value="HTH-type_LysR_regulators"/>
</dbReference>
<evidence type="ECO:0000256" key="1">
    <source>
        <dbReference type="ARBA" id="ARBA00009437"/>
    </source>
</evidence>
<dbReference type="Pfam" id="PF00126">
    <property type="entry name" value="HTH_1"/>
    <property type="match status" value="1"/>
</dbReference>
<dbReference type="Pfam" id="PF03466">
    <property type="entry name" value="LysR_substrate"/>
    <property type="match status" value="1"/>
</dbReference>
<dbReference type="Gene3D" id="3.40.190.290">
    <property type="match status" value="1"/>
</dbReference>
<evidence type="ECO:0000256" key="4">
    <source>
        <dbReference type="ARBA" id="ARBA00023163"/>
    </source>
</evidence>
<accession>A0ABV2R3P7</accession>
<dbReference type="SUPFAM" id="SSF46785">
    <property type="entry name" value="Winged helix' DNA-binding domain"/>
    <property type="match status" value="1"/>
</dbReference>
<name>A0ABV2R3P7_9HYPH</name>
<evidence type="ECO:0000256" key="3">
    <source>
        <dbReference type="ARBA" id="ARBA00023125"/>
    </source>
</evidence>
<keyword evidence="4" id="KW-0804">Transcription</keyword>
<comment type="similarity">
    <text evidence="1">Belongs to the LysR transcriptional regulatory family.</text>
</comment>
<dbReference type="SUPFAM" id="SSF53850">
    <property type="entry name" value="Periplasmic binding protein-like II"/>
    <property type="match status" value="1"/>
</dbReference>
<dbReference type="GO" id="GO:0003677">
    <property type="term" value="F:DNA binding"/>
    <property type="evidence" value="ECO:0007669"/>
    <property type="project" value="UniProtKB-KW"/>
</dbReference>
<keyword evidence="2" id="KW-0805">Transcription regulation</keyword>
<evidence type="ECO:0000313" key="7">
    <source>
        <dbReference type="Proteomes" id="UP001549321"/>
    </source>
</evidence>
<reference evidence="6 7" key="1">
    <citation type="submission" date="2024-06" db="EMBL/GenBank/DDBJ databases">
        <title>Sorghum-associated microbial communities from plants grown in Nebraska, USA.</title>
        <authorList>
            <person name="Schachtman D."/>
        </authorList>
    </citation>
    <scope>NUCLEOTIDE SEQUENCE [LARGE SCALE GENOMIC DNA]</scope>
    <source>
        <strain evidence="6 7">3207</strain>
    </source>
</reference>
<dbReference type="Gene3D" id="1.10.10.10">
    <property type="entry name" value="Winged helix-like DNA-binding domain superfamily/Winged helix DNA-binding domain"/>
    <property type="match status" value="1"/>
</dbReference>
<dbReference type="InterPro" id="IPR005119">
    <property type="entry name" value="LysR_subst-bd"/>
</dbReference>
<proteinExistence type="inferred from homology"/>
<evidence type="ECO:0000256" key="2">
    <source>
        <dbReference type="ARBA" id="ARBA00023015"/>
    </source>
</evidence>
<dbReference type="InterPro" id="IPR036388">
    <property type="entry name" value="WH-like_DNA-bd_sf"/>
</dbReference>